<dbReference type="Gene3D" id="1.20.120.450">
    <property type="entry name" value="dinb family like domain"/>
    <property type="match status" value="1"/>
</dbReference>
<evidence type="ECO:0000313" key="2">
    <source>
        <dbReference type="EMBL" id="GGU63500.1"/>
    </source>
</evidence>
<dbReference type="SUPFAM" id="SSF109854">
    <property type="entry name" value="DinB/YfiT-like putative metalloenzymes"/>
    <property type="match status" value="1"/>
</dbReference>
<dbReference type="Proteomes" id="UP000649573">
    <property type="component" value="Unassembled WGS sequence"/>
</dbReference>
<keyword evidence="3" id="KW-1185">Reference proteome</keyword>
<dbReference type="Pfam" id="PF11716">
    <property type="entry name" value="MDMPI_N"/>
    <property type="match status" value="1"/>
</dbReference>
<protein>
    <recommendedName>
        <fullName evidence="1">Mycothiol-dependent maleylpyruvate isomerase metal-binding domain-containing protein</fullName>
    </recommendedName>
</protein>
<gene>
    <name evidence="2" type="ORF">GCM10010178_64450</name>
</gene>
<accession>A0ABQ2V0U7</accession>
<dbReference type="InterPro" id="IPR024344">
    <property type="entry name" value="MDMPI_metal-binding"/>
</dbReference>
<sequence length="222" mass="22859">MKRGARWYALCQADNMAAQHTFAATARAFADLVDAVPVDRLSGPGLGDWTLRDLIGHTVSAGLAGVAEVLEKPATAEDITTPEGYYALAKTIDPAIYEAAVASSTADAREWGARLGLRPGAAARKFTELAVAAVAAADPEALITTAAGGMRLAHWLPTRTFELVVHSLDIATAAGVRADLPVDAIADSAALAARVAAVTGDGQAVLLALTGRRELTAGFSVI</sequence>
<feature type="domain" description="Mycothiol-dependent maleylpyruvate isomerase metal-binding" evidence="1">
    <location>
        <begin position="23"/>
        <end position="171"/>
    </location>
</feature>
<reference evidence="3" key="1">
    <citation type="journal article" date="2019" name="Int. J. Syst. Evol. Microbiol.">
        <title>The Global Catalogue of Microorganisms (GCM) 10K type strain sequencing project: providing services to taxonomists for standard genome sequencing and annotation.</title>
        <authorList>
            <consortium name="The Broad Institute Genomics Platform"/>
            <consortium name="The Broad Institute Genome Sequencing Center for Infectious Disease"/>
            <person name="Wu L."/>
            <person name="Ma J."/>
        </authorList>
    </citation>
    <scope>NUCLEOTIDE SEQUENCE [LARGE SCALE GENOMIC DNA]</scope>
    <source>
        <strain evidence="3">JCM 3296</strain>
    </source>
</reference>
<comment type="caution">
    <text evidence="2">The sequence shown here is derived from an EMBL/GenBank/DDBJ whole genome shotgun (WGS) entry which is preliminary data.</text>
</comment>
<evidence type="ECO:0000313" key="3">
    <source>
        <dbReference type="Proteomes" id="UP000649573"/>
    </source>
</evidence>
<dbReference type="EMBL" id="BMRE01000037">
    <property type="protein sequence ID" value="GGU63500.1"/>
    <property type="molecule type" value="Genomic_DNA"/>
</dbReference>
<organism evidence="2 3">
    <name type="scientific">Lentzea flava</name>
    <dbReference type="NCBI Taxonomy" id="103732"/>
    <lineage>
        <taxon>Bacteria</taxon>
        <taxon>Bacillati</taxon>
        <taxon>Actinomycetota</taxon>
        <taxon>Actinomycetes</taxon>
        <taxon>Pseudonocardiales</taxon>
        <taxon>Pseudonocardiaceae</taxon>
        <taxon>Lentzea</taxon>
    </lineage>
</organism>
<proteinExistence type="predicted"/>
<name>A0ABQ2V0U7_9PSEU</name>
<dbReference type="InterPro" id="IPR034660">
    <property type="entry name" value="DinB/YfiT-like"/>
</dbReference>
<evidence type="ECO:0000259" key="1">
    <source>
        <dbReference type="Pfam" id="PF11716"/>
    </source>
</evidence>